<dbReference type="PANTHER" id="PTHR37839:SF1">
    <property type="entry name" value="NA(+)-TRANSLOCATING NADH-QUINONE REDUCTASE SUBUNIT A"/>
    <property type="match status" value="1"/>
</dbReference>
<name>A0A0F9CJT5_9ZZZZ</name>
<evidence type="ECO:0000259" key="1">
    <source>
        <dbReference type="PROSITE" id="PS51379"/>
    </source>
</evidence>
<dbReference type="InterPro" id="IPR026902">
    <property type="entry name" value="RnfC_N"/>
</dbReference>
<dbReference type="PROSITE" id="PS00198">
    <property type="entry name" value="4FE4S_FER_1"/>
    <property type="match status" value="1"/>
</dbReference>
<dbReference type="GO" id="GO:0006814">
    <property type="term" value="P:sodium ion transport"/>
    <property type="evidence" value="ECO:0007669"/>
    <property type="project" value="InterPro"/>
</dbReference>
<dbReference type="Pfam" id="PF13375">
    <property type="entry name" value="RnfC_N"/>
    <property type="match status" value="1"/>
</dbReference>
<dbReference type="GO" id="GO:0016655">
    <property type="term" value="F:oxidoreductase activity, acting on NAD(P)H, quinone or similar compound as acceptor"/>
    <property type="evidence" value="ECO:0007669"/>
    <property type="project" value="InterPro"/>
</dbReference>
<dbReference type="InterPro" id="IPR037225">
    <property type="entry name" value="Nuo51_FMN-bd_sf"/>
</dbReference>
<dbReference type="InterPro" id="IPR056148">
    <property type="entry name" value="NQRA_2nd"/>
</dbReference>
<feature type="non-terminal residue" evidence="2">
    <location>
        <position position="406"/>
    </location>
</feature>
<accession>A0A0F9CJT5</accession>
<dbReference type="AlphaFoldDB" id="A0A0F9CJT5"/>
<sequence length="406" mass="44885">MKFHGGYNVSLEGRPVRKVKVTPLPEKLYLPLGSQRFNFTDVCVSEGDHVRIGEIIAKDTDNYDVPLLAPLSGTVKLNEVEGHIVIANTGTDEDEDHGHYEDGDSDRQHIAEELGAAGIKRYRLLSLGAWQFFTEAFSGTLPDPLGKPQAIIVSTLALEPFLARGDVQLRNRMLQFTRGLEQLQSLLEYQPIYLIVPKTKSDLIGLIQNHIRGHAWAKIITIPMKYGYEHPKVLARALGLKSADGPVWTLRTEGVLAVDRALTHSKPCTVRIVAVGGPGAKSPIHIKAFAGYPIETIKQMFMADENVKLIKGGFLTGDALTDKDVGLEADCMGITMLPELQSREFLGFMRPGFDRQSYSECFMSTLCGSFAERLTDAIHGEGRPCISCNYCEEVCPAQIMPHLIHK</sequence>
<comment type="caution">
    <text evidence="2">The sequence shown here is derived from an EMBL/GenBank/DDBJ whole genome shotgun (WGS) entry which is preliminary data.</text>
</comment>
<organism evidence="2">
    <name type="scientific">marine sediment metagenome</name>
    <dbReference type="NCBI Taxonomy" id="412755"/>
    <lineage>
        <taxon>unclassified sequences</taxon>
        <taxon>metagenomes</taxon>
        <taxon>ecological metagenomes</taxon>
    </lineage>
</organism>
<gene>
    <name evidence="2" type="ORF">LCGC14_2392750</name>
</gene>
<dbReference type="InterPro" id="IPR017900">
    <property type="entry name" value="4Fe4S_Fe_S_CS"/>
</dbReference>
<evidence type="ECO:0000313" key="2">
    <source>
        <dbReference type="EMBL" id="KKL26692.1"/>
    </source>
</evidence>
<dbReference type="PANTHER" id="PTHR37839">
    <property type="entry name" value="NA(+)-TRANSLOCATING NADH-QUINONE REDUCTASE SUBUNIT A"/>
    <property type="match status" value="1"/>
</dbReference>
<proteinExistence type="predicted"/>
<dbReference type="InterPro" id="IPR008703">
    <property type="entry name" value="NqrA"/>
</dbReference>
<protein>
    <recommendedName>
        <fullName evidence="1">4Fe-4S ferredoxin-type domain-containing protein</fullName>
    </recommendedName>
</protein>
<dbReference type="InterPro" id="IPR017896">
    <property type="entry name" value="4Fe4S_Fe-S-bd"/>
</dbReference>
<dbReference type="EMBL" id="LAZR01035744">
    <property type="protein sequence ID" value="KKL26692.1"/>
    <property type="molecule type" value="Genomic_DNA"/>
</dbReference>
<feature type="domain" description="4Fe-4S ferredoxin-type" evidence="1">
    <location>
        <begin position="375"/>
        <end position="406"/>
    </location>
</feature>
<dbReference type="PROSITE" id="PS51379">
    <property type="entry name" value="4FE4S_FER_2"/>
    <property type="match status" value="1"/>
</dbReference>
<reference evidence="2" key="1">
    <citation type="journal article" date="2015" name="Nature">
        <title>Complex archaea that bridge the gap between prokaryotes and eukaryotes.</title>
        <authorList>
            <person name="Spang A."/>
            <person name="Saw J.H."/>
            <person name="Jorgensen S.L."/>
            <person name="Zaremba-Niedzwiedzka K."/>
            <person name="Martijn J."/>
            <person name="Lind A.E."/>
            <person name="van Eijk R."/>
            <person name="Schleper C."/>
            <person name="Guy L."/>
            <person name="Ettema T.J."/>
        </authorList>
    </citation>
    <scope>NUCLEOTIDE SEQUENCE</scope>
</reference>
<dbReference type="SUPFAM" id="SSF142019">
    <property type="entry name" value="Nqo1 FMN-binding domain-like"/>
    <property type="match status" value="1"/>
</dbReference>
<dbReference type="Pfam" id="PF24836">
    <property type="entry name" value="NQRA_2nd"/>
    <property type="match status" value="1"/>
</dbReference>